<gene>
    <name evidence="2" type="ORF">EHAR0213_LOCUS11390</name>
</gene>
<accession>A0A7S3JFE7</accession>
<evidence type="ECO:0000259" key="1">
    <source>
        <dbReference type="PROSITE" id="PS50042"/>
    </source>
</evidence>
<evidence type="ECO:0000313" key="2">
    <source>
        <dbReference type="EMBL" id="CAE0352474.1"/>
    </source>
</evidence>
<dbReference type="PANTHER" id="PTHR45689:SF5">
    <property type="entry name" value="I[[H]] CHANNEL, ISOFORM E"/>
    <property type="match status" value="1"/>
</dbReference>
<dbReference type="Gene3D" id="1.10.287.630">
    <property type="entry name" value="Helix hairpin bin"/>
    <property type="match status" value="1"/>
</dbReference>
<dbReference type="EMBL" id="HBII01027166">
    <property type="protein sequence ID" value="CAE0352474.1"/>
    <property type="molecule type" value="Transcribed_RNA"/>
</dbReference>
<dbReference type="InterPro" id="IPR018490">
    <property type="entry name" value="cNMP-bd_dom_sf"/>
</dbReference>
<dbReference type="GO" id="GO:0098855">
    <property type="term" value="C:HCN channel complex"/>
    <property type="evidence" value="ECO:0007669"/>
    <property type="project" value="TreeGrafter"/>
</dbReference>
<dbReference type="GO" id="GO:0003254">
    <property type="term" value="P:regulation of membrane depolarization"/>
    <property type="evidence" value="ECO:0007669"/>
    <property type="project" value="TreeGrafter"/>
</dbReference>
<dbReference type="InterPro" id="IPR051413">
    <property type="entry name" value="K/Na_HCN_channel"/>
</dbReference>
<feature type="domain" description="Cyclic nucleotide-binding" evidence="1">
    <location>
        <begin position="111"/>
        <end position="153"/>
    </location>
</feature>
<proteinExistence type="predicted"/>
<dbReference type="SUPFAM" id="SSF51206">
    <property type="entry name" value="cAMP-binding domain-like"/>
    <property type="match status" value="1"/>
</dbReference>
<protein>
    <recommendedName>
        <fullName evidence="1">Cyclic nucleotide-binding domain-containing protein</fullName>
    </recommendedName>
</protein>
<reference evidence="2" key="1">
    <citation type="submission" date="2021-01" db="EMBL/GenBank/DDBJ databases">
        <authorList>
            <person name="Corre E."/>
            <person name="Pelletier E."/>
            <person name="Niang G."/>
            <person name="Scheremetjew M."/>
            <person name="Finn R."/>
            <person name="Kale V."/>
            <person name="Holt S."/>
            <person name="Cochrane G."/>
            <person name="Meng A."/>
            <person name="Brown T."/>
            <person name="Cohen L."/>
        </authorList>
    </citation>
    <scope>NUCLEOTIDE SEQUENCE</scope>
    <source>
        <strain evidence="2">FSP1.4</strain>
    </source>
</reference>
<sequence>MLICGAIVNAVIFGNMAVMIQSLNRKNTLFQEKIENANEAMTNLKMPVDFRDDVKHYFNYTQNAQNHQKELDSFLVMLSPSLKQRVTSYIFFDTILEHSVFKDQRDAVDSFLNSLSIKLFMPEDQIIKQGSSSSCMYFLARGECDVYVTDCHK</sequence>
<dbReference type="PANTHER" id="PTHR45689">
    <property type="entry name" value="I[[H]] CHANNEL, ISOFORM E"/>
    <property type="match status" value="1"/>
</dbReference>
<organism evidence="2">
    <name type="scientific">Euplotes harpa</name>
    <dbReference type="NCBI Taxonomy" id="151035"/>
    <lineage>
        <taxon>Eukaryota</taxon>
        <taxon>Sar</taxon>
        <taxon>Alveolata</taxon>
        <taxon>Ciliophora</taxon>
        <taxon>Intramacronucleata</taxon>
        <taxon>Spirotrichea</taxon>
        <taxon>Hypotrichia</taxon>
        <taxon>Euplotida</taxon>
        <taxon>Euplotidae</taxon>
        <taxon>Euplotes</taxon>
    </lineage>
</organism>
<dbReference type="InterPro" id="IPR000595">
    <property type="entry name" value="cNMP-bd_dom"/>
</dbReference>
<dbReference type="AlphaFoldDB" id="A0A7S3JFE7"/>
<dbReference type="Gene3D" id="2.60.120.10">
    <property type="entry name" value="Jelly Rolls"/>
    <property type="match status" value="1"/>
</dbReference>
<dbReference type="GO" id="GO:0035725">
    <property type="term" value="P:sodium ion transmembrane transport"/>
    <property type="evidence" value="ECO:0007669"/>
    <property type="project" value="TreeGrafter"/>
</dbReference>
<dbReference type="InterPro" id="IPR014710">
    <property type="entry name" value="RmlC-like_jellyroll"/>
</dbReference>
<dbReference type="GO" id="GO:0005249">
    <property type="term" value="F:voltage-gated potassium channel activity"/>
    <property type="evidence" value="ECO:0007669"/>
    <property type="project" value="TreeGrafter"/>
</dbReference>
<name>A0A7S3JFE7_9SPIT</name>
<dbReference type="PROSITE" id="PS50042">
    <property type="entry name" value="CNMP_BINDING_3"/>
    <property type="match status" value="1"/>
</dbReference>